<protein>
    <submittedName>
        <fullName evidence="4">Acetyl-/propionyl-CoA carboxylase beta subunit</fullName>
    </submittedName>
</protein>
<sequence>MADHPGALKARRYLISDEARAAAVERQHGLGKATARERIAYLLDVGTFAEYGGFGLPVEETGPEATSLADGVVTGTGMVDGRPVSIVSFDYMVSGGSQAAIGDLKVEQAIETSLRHGIPLVLLMEGGGHRISEGLDSRDYAWGGHGFFQGFAALSGYAPMVTAILGPSFGGPTNFAALSDYVVAVRGTSSMGMGGPALVEAATGEKIDKETLGGADLQGSLGVVDYVAASEREALDSLRAVLGYLPSNCEQEPPRVRSDIRADPAAAKLDTLVPLDMSEAYDVVPAVRGIADAESVLEIKPTYAPNIVTALARIDGRPVGILANQPMHLSGALDSPACEKAAHFVAWCDAFGLPLIFLADVPGFLVGTGSTITQLPRRSGRLLYELGIATVPRISVVMRKGYGGGYVAMGGGRSFDPDLAVAWPTAEVCAMSIEGAIDVAYRRDYTAAEDPQARRRELIAEVRDRVGALRAAEGFGLDDVIEPSETRARIAHVLAIARRRTNARASRIRPISPI</sequence>
<dbReference type="STRING" id="1415166.NONO_c50510"/>
<comment type="similarity">
    <text evidence="1">Belongs to the AccD/PCCB family.</text>
</comment>
<dbReference type="InterPro" id="IPR029045">
    <property type="entry name" value="ClpP/crotonase-like_dom_sf"/>
</dbReference>
<evidence type="ECO:0000259" key="2">
    <source>
        <dbReference type="PROSITE" id="PS50980"/>
    </source>
</evidence>
<dbReference type="HOGENOM" id="CLU_018822_6_2_11"/>
<dbReference type="PANTHER" id="PTHR43842:SF2">
    <property type="entry name" value="PROPIONYL-COA CARBOXYLASE BETA CHAIN, MITOCHONDRIAL"/>
    <property type="match status" value="1"/>
</dbReference>
<dbReference type="Gene3D" id="3.90.226.10">
    <property type="entry name" value="2-enoyl-CoA Hydratase, Chain A, domain 1"/>
    <property type="match status" value="2"/>
</dbReference>
<dbReference type="InterPro" id="IPR011763">
    <property type="entry name" value="COA_CT_C"/>
</dbReference>
<dbReference type="GO" id="GO:0004658">
    <property type="term" value="F:propionyl-CoA carboxylase activity"/>
    <property type="evidence" value="ECO:0007669"/>
    <property type="project" value="TreeGrafter"/>
</dbReference>
<dbReference type="PROSITE" id="PS50989">
    <property type="entry name" value="COA_CT_CTER"/>
    <property type="match status" value="1"/>
</dbReference>
<keyword evidence="5" id="KW-1185">Reference proteome</keyword>
<dbReference type="InterPro" id="IPR034733">
    <property type="entry name" value="AcCoA_carboxyl_beta"/>
</dbReference>
<evidence type="ECO:0000259" key="3">
    <source>
        <dbReference type="PROSITE" id="PS50989"/>
    </source>
</evidence>
<dbReference type="eggNOG" id="COG4799">
    <property type="taxonomic scope" value="Bacteria"/>
</dbReference>
<evidence type="ECO:0000256" key="1">
    <source>
        <dbReference type="ARBA" id="ARBA00006102"/>
    </source>
</evidence>
<feature type="domain" description="CoA carboxyltransferase C-terminal" evidence="3">
    <location>
        <begin position="261"/>
        <end position="513"/>
    </location>
</feature>
<evidence type="ECO:0000313" key="4">
    <source>
        <dbReference type="EMBL" id="AHH19835.1"/>
    </source>
</evidence>
<proteinExistence type="inferred from homology"/>
<accession>W5TKE4</accession>
<feature type="domain" description="CoA carboxyltransferase N-terminal" evidence="2">
    <location>
        <begin position="1"/>
        <end position="257"/>
    </location>
</feature>
<dbReference type="Pfam" id="PF01039">
    <property type="entry name" value="Carboxyl_trans"/>
    <property type="match status" value="1"/>
</dbReference>
<dbReference type="Proteomes" id="UP000019150">
    <property type="component" value="Chromosome"/>
</dbReference>
<dbReference type="PANTHER" id="PTHR43842">
    <property type="entry name" value="PROPIONYL-COA CARBOXYLASE BETA CHAIN"/>
    <property type="match status" value="1"/>
</dbReference>
<dbReference type="PATRIC" id="fig|1415166.3.peg.5209"/>
<dbReference type="OrthoDB" id="3804677at2"/>
<name>W5TKE4_9NOCA</name>
<gene>
    <name evidence="4" type="ORF">NONO_c50510</name>
</gene>
<dbReference type="InterPro" id="IPR011762">
    <property type="entry name" value="COA_CT_N"/>
</dbReference>
<dbReference type="PROSITE" id="PS50980">
    <property type="entry name" value="COA_CT_NTER"/>
    <property type="match status" value="1"/>
</dbReference>
<dbReference type="InterPro" id="IPR051047">
    <property type="entry name" value="AccD/PCCB"/>
</dbReference>
<evidence type="ECO:0000313" key="5">
    <source>
        <dbReference type="Proteomes" id="UP000019150"/>
    </source>
</evidence>
<organism evidence="4 5">
    <name type="scientific">Nocardia nova SH22a</name>
    <dbReference type="NCBI Taxonomy" id="1415166"/>
    <lineage>
        <taxon>Bacteria</taxon>
        <taxon>Bacillati</taxon>
        <taxon>Actinomycetota</taxon>
        <taxon>Actinomycetes</taxon>
        <taxon>Mycobacteriales</taxon>
        <taxon>Nocardiaceae</taxon>
        <taxon>Nocardia</taxon>
    </lineage>
</organism>
<reference evidence="4 5" key="1">
    <citation type="journal article" date="2014" name="Appl. Environ. Microbiol.">
        <title>Insights into the Microbial Degradation of Rubber and Gutta-Percha by Analysis of the Complete Genome of Nocardia nova SH22a.</title>
        <authorList>
            <person name="Luo Q."/>
            <person name="Hiessl S."/>
            <person name="Poehlein A."/>
            <person name="Daniel R."/>
            <person name="Steinbuchel A."/>
        </authorList>
    </citation>
    <scope>NUCLEOTIDE SEQUENCE [LARGE SCALE GENOMIC DNA]</scope>
    <source>
        <strain evidence="4">SH22a</strain>
    </source>
</reference>
<dbReference type="AlphaFoldDB" id="W5TKE4"/>
<dbReference type="KEGG" id="nno:NONO_c50510"/>
<dbReference type="GO" id="GO:0009317">
    <property type="term" value="C:acetyl-CoA carboxylase complex"/>
    <property type="evidence" value="ECO:0007669"/>
    <property type="project" value="TreeGrafter"/>
</dbReference>
<dbReference type="EMBL" id="CP006850">
    <property type="protein sequence ID" value="AHH19835.1"/>
    <property type="molecule type" value="Genomic_DNA"/>
</dbReference>
<dbReference type="RefSeq" id="WP_025351223.1">
    <property type="nucleotide sequence ID" value="NZ_CP006850.1"/>
</dbReference>
<dbReference type="SUPFAM" id="SSF52096">
    <property type="entry name" value="ClpP/crotonase"/>
    <property type="match status" value="2"/>
</dbReference>